<reference evidence="2" key="1">
    <citation type="journal article" date="2019" name="Int. J. Syst. Evol. Microbiol.">
        <title>The Global Catalogue of Microorganisms (GCM) 10K type strain sequencing project: providing services to taxonomists for standard genome sequencing and annotation.</title>
        <authorList>
            <consortium name="The Broad Institute Genomics Platform"/>
            <consortium name="The Broad Institute Genome Sequencing Center for Infectious Disease"/>
            <person name="Wu L."/>
            <person name="Ma J."/>
        </authorList>
    </citation>
    <scope>NUCLEOTIDE SEQUENCE [LARGE SCALE GENOMIC DNA]</scope>
    <source>
        <strain evidence="2">CGMCC 1.12286</strain>
    </source>
</reference>
<dbReference type="RefSeq" id="WP_377944913.1">
    <property type="nucleotide sequence ID" value="NZ_JBHUCX010000083.1"/>
</dbReference>
<sequence length="163" mass="19117">MLREDDFDEQWDRRYGTSRVVGMAKDPHTIFVYWEVDDTRRALIARHFCAQWDTLALYLCVYDVTDCWFDGYNAPLIARIRVQSEDNWYIHNLQSDRNYVIDLATTSLDDRLFSIHRSNVVTLPLDKTAALQPEVQFACTIPPPEISHVHPYASQFDGYHICE</sequence>
<organism evidence="1 2">
    <name type="scientific">Alicyclobacillus fodiniaquatilis</name>
    <dbReference type="NCBI Taxonomy" id="1661150"/>
    <lineage>
        <taxon>Bacteria</taxon>
        <taxon>Bacillati</taxon>
        <taxon>Bacillota</taxon>
        <taxon>Bacilli</taxon>
        <taxon>Bacillales</taxon>
        <taxon>Alicyclobacillaceae</taxon>
        <taxon>Alicyclobacillus</taxon>
    </lineage>
</organism>
<protein>
    <submittedName>
        <fullName evidence="1">DUF4912 domain-containing protein</fullName>
    </submittedName>
</protein>
<dbReference type="Pfam" id="PF16258">
    <property type="entry name" value="DUF4912"/>
    <property type="match status" value="1"/>
</dbReference>
<dbReference type="InterPro" id="IPR032585">
    <property type="entry name" value="DUF4912"/>
</dbReference>
<comment type="caution">
    <text evidence="1">The sequence shown here is derived from an EMBL/GenBank/DDBJ whole genome shotgun (WGS) entry which is preliminary data.</text>
</comment>
<gene>
    <name evidence="1" type="ORF">ACFSB2_20210</name>
</gene>
<dbReference type="Proteomes" id="UP001597079">
    <property type="component" value="Unassembled WGS sequence"/>
</dbReference>
<name>A0ABW4JPD2_9BACL</name>
<keyword evidence="2" id="KW-1185">Reference proteome</keyword>
<dbReference type="EMBL" id="JBHUCX010000083">
    <property type="protein sequence ID" value="MFD1677003.1"/>
    <property type="molecule type" value="Genomic_DNA"/>
</dbReference>
<accession>A0ABW4JPD2</accession>
<proteinExistence type="predicted"/>
<evidence type="ECO:0000313" key="1">
    <source>
        <dbReference type="EMBL" id="MFD1677003.1"/>
    </source>
</evidence>
<evidence type="ECO:0000313" key="2">
    <source>
        <dbReference type="Proteomes" id="UP001597079"/>
    </source>
</evidence>